<dbReference type="SMART" id="SM00450">
    <property type="entry name" value="RHOD"/>
    <property type="match status" value="1"/>
</dbReference>
<dbReference type="PANTHER" id="PTHR43031">
    <property type="entry name" value="FAD-DEPENDENT OXIDOREDUCTASE"/>
    <property type="match status" value="1"/>
</dbReference>
<protein>
    <recommendedName>
        <fullName evidence="1">Rhodanese domain-containing protein</fullName>
    </recommendedName>
</protein>
<dbReference type="Pfam" id="PF00581">
    <property type="entry name" value="Rhodanese"/>
    <property type="match status" value="1"/>
</dbReference>
<dbReference type="SUPFAM" id="SSF52821">
    <property type="entry name" value="Rhodanese/Cell cycle control phosphatase"/>
    <property type="match status" value="1"/>
</dbReference>
<feature type="domain" description="Rhodanese" evidence="1">
    <location>
        <begin position="27"/>
        <end position="112"/>
    </location>
</feature>
<proteinExistence type="predicted"/>
<evidence type="ECO:0000259" key="1">
    <source>
        <dbReference type="PROSITE" id="PS50206"/>
    </source>
</evidence>
<dbReference type="Proteomes" id="UP000092584">
    <property type="component" value="Unassembled WGS sequence"/>
</dbReference>
<evidence type="ECO:0000313" key="2">
    <source>
        <dbReference type="EMBL" id="OBY66469.1"/>
    </source>
</evidence>
<name>A0A1B8U3U0_9FLAO</name>
<dbReference type="PROSITE" id="PS50206">
    <property type="entry name" value="RHODANESE_3"/>
    <property type="match status" value="1"/>
</dbReference>
<reference evidence="3" key="1">
    <citation type="submission" date="2016-02" db="EMBL/GenBank/DDBJ databases">
        <authorList>
            <person name="Shin S.-K."/>
            <person name="Yi H."/>
            <person name="Kim E."/>
        </authorList>
    </citation>
    <scope>NUCLEOTIDE SEQUENCE [LARGE SCALE GENOMIC DNA]</scope>
    <source>
        <strain evidence="3">LPB0003</strain>
    </source>
</reference>
<dbReference type="AlphaFoldDB" id="A0A1B8U3U0"/>
<dbReference type="STRING" id="1774273.LPB03_09265"/>
<sequence>MSVFFINCDKKQQVESITTLELKELLATKNIQLMDVRTPEEIKEGFIETAVFANYFEEDFKTKASNLLDKNKTVYLYCRSGNRSEKAGVILKEEGFNVIHVLGGFNQWKKEN</sequence>
<dbReference type="PANTHER" id="PTHR43031:SF17">
    <property type="entry name" value="SULFURTRANSFERASE YTWF-RELATED"/>
    <property type="match status" value="1"/>
</dbReference>
<dbReference type="KEGG" id="pob:LPB03_09265"/>
<gene>
    <name evidence="2" type="ORF">LPB3_00270</name>
</gene>
<dbReference type="InterPro" id="IPR001763">
    <property type="entry name" value="Rhodanese-like_dom"/>
</dbReference>
<dbReference type="InterPro" id="IPR036873">
    <property type="entry name" value="Rhodanese-like_dom_sf"/>
</dbReference>
<keyword evidence="3" id="KW-1185">Reference proteome</keyword>
<accession>A0A1B8U3U0</accession>
<evidence type="ECO:0000313" key="3">
    <source>
        <dbReference type="Proteomes" id="UP000092584"/>
    </source>
</evidence>
<dbReference type="EMBL" id="LSFM01000001">
    <property type="protein sequence ID" value="OBY66469.1"/>
    <property type="molecule type" value="Genomic_DNA"/>
</dbReference>
<organism evidence="2 3">
    <name type="scientific">Polaribacter vadi</name>
    <dbReference type="NCBI Taxonomy" id="1774273"/>
    <lineage>
        <taxon>Bacteria</taxon>
        <taxon>Pseudomonadati</taxon>
        <taxon>Bacteroidota</taxon>
        <taxon>Flavobacteriia</taxon>
        <taxon>Flavobacteriales</taxon>
        <taxon>Flavobacteriaceae</taxon>
    </lineage>
</organism>
<dbReference type="OrthoDB" id="9808735at2"/>
<dbReference type="CDD" id="cd00158">
    <property type="entry name" value="RHOD"/>
    <property type="match status" value="1"/>
</dbReference>
<comment type="caution">
    <text evidence="2">The sequence shown here is derived from an EMBL/GenBank/DDBJ whole genome shotgun (WGS) entry which is preliminary data.</text>
</comment>
<dbReference type="Gene3D" id="3.40.250.10">
    <property type="entry name" value="Rhodanese-like domain"/>
    <property type="match status" value="1"/>
</dbReference>
<dbReference type="InterPro" id="IPR050229">
    <property type="entry name" value="GlpE_sulfurtransferase"/>
</dbReference>